<dbReference type="EMBL" id="JBHRTA010000037">
    <property type="protein sequence ID" value="MFC3198377.1"/>
    <property type="molecule type" value="Genomic_DNA"/>
</dbReference>
<dbReference type="RefSeq" id="WP_379022976.1">
    <property type="nucleotide sequence ID" value="NZ_JBHRTA010000037.1"/>
</dbReference>
<keyword evidence="4" id="KW-1185">Reference proteome</keyword>
<gene>
    <name evidence="3" type="ORF">ACFOET_12205</name>
</gene>
<accession>A0ABV7JMI7</accession>
<dbReference type="CDD" id="cd03801">
    <property type="entry name" value="GT4_PimA-like"/>
    <property type="match status" value="1"/>
</dbReference>
<dbReference type="InterPro" id="IPR001296">
    <property type="entry name" value="Glyco_trans_1"/>
</dbReference>
<dbReference type="SUPFAM" id="SSF53756">
    <property type="entry name" value="UDP-Glycosyltransferase/glycogen phosphorylase"/>
    <property type="match status" value="1"/>
</dbReference>
<feature type="domain" description="Glycosyl transferase family 1" evidence="1">
    <location>
        <begin position="212"/>
        <end position="359"/>
    </location>
</feature>
<proteinExistence type="predicted"/>
<name>A0ABV7JMI7_9SPHI</name>
<dbReference type="PANTHER" id="PTHR45947">
    <property type="entry name" value="SULFOQUINOVOSYL TRANSFERASE SQD2"/>
    <property type="match status" value="1"/>
</dbReference>
<keyword evidence="3" id="KW-0328">Glycosyltransferase</keyword>
<keyword evidence="3" id="KW-0808">Transferase</keyword>
<protein>
    <submittedName>
        <fullName evidence="3">Glycosyltransferase family 4 protein</fullName>
        <ecNumber evidence="3">2.4.-.-</ecNumber>
    </submittedName>
</protein>
<sequence>MRILIIHNHYQRPGGEDVVFEQERTLLSSVAAVETLTSRNRTGWRGAWQTLWSPWNVWAGHRLKRAIRRHRPDVIHIHNLHYAIGPIAIRIAKRHGIPVVMTLHNYRLLCPSATLFHNGRLFTDSLRAVFPWNAVRLGVHSHSVFKTFWLAFTVWLHKKAGTWRMVDRYIALTAFARQLFAESTLGLPEDQFIVKPNFVTAGQATASARGGYFLFIGRLAPEKGIEVLLAAFSGTDCLLRIAGDGPLRQRVIDAAGTQSNITYLGSLNPTEIRRELSACSALIFPSIWYEGMPMTLLEAFAAGTPVIASDLGAMQGMVADGQTGYRFPPGDAQALREKVQHWLQSAPATRADMASRARQAYELHYTADKNKALLVEIYASVMQPYKKKANR</sequence>
<dbReference type="InterPro" id="IPR050194">
    <property type="entry name" value="Glycosyltransferase_grp1"/>
</dbReference>
<dbReference type="InterPro" id="IPR028098">
    <property type="entry name" value="Glyco_trans_4-like_N"/>
</dbReference>
<dbReference type="Gene3D" id="3.40.50.2000">
    <property type="entry name" value="Glycogen Phosphorylase B"/>
    <property type="match status" value="2"/>
</dbReference>
<reference evidence="4" key="1">
    <citation type="journal article" date="2019" name="Int. J. Syst. Evol. Microbiol.">
        <title>The Global Catalogue of Microorganisms (GCM) 10K type strain sequencing project: providing services to taxonomists for standard genome sequencing and annotation.</title>
        <authorList>
            <consortium name="The Broad Institute Genomics Platform"/>
            <consortium name="The Broad Institute Genome Sequencing Center for Infectious Disease"/>
            <person name="Wu L."/>
            <person name="Ma J."/>
        </authorList>
    </citation>
    <scope>NUCLEOTIDE SEQUENCE [LARGE SCALE GENOMIC DNA]</scope>
    <source>
        <strain evidence="4">KCTC 52416</strain>
    </source>
</reference>
<comment type="caution">
    <text evidence="3">The sequence shown here is derived from an EMBL/GenBank/DDBJ whole genome shotgun (WGS) entry which is preliminary data.</text>
</comment>
<dbReference type="Proteomes" id="UP001595526">
    <property type="component" value="Unassembled WGS sequence"/>
</dbReference>
<dbReference type="GO" id="GO:0016757">
    <property type="term" value="F:glycosyltransferase activity"/>
    <property type="evidence" value="ECO:0007669"/>
    <property type="project" value="UniProtKB-KW"/>
</dbReference>
<organism evidence="3 4">
    <name type="scientific">Parapedobacter deserti</name>
    <dbReference type="NCBI Taxonomy" id="1912957"/>
    <lineage>
        <taxon>Bacteria</taxon>
        <taxon>Pseudomonadati</taxon>
        <taxon>Bacteroidota</taxon>
        <taxon>Sphingobacteriia</taxon>
        <taxon>Sphingobacteriales</taxon>
        <taxon>Sphingobacteriaceae</taxon>
        <taxon>Parapedobacter</taxon>
    </lineage>
</organism>
<dbReference type="Pfam" id="PF13439">
    <property type="entry name" value="Glyco_transf_4"/>
    <property type="match status" value="1"/>
</dbReference>
<evidence type="ECO:0000259" key="2">
    <source>
        <dbReference type="Pfam" id="PF13439"/>
    </source>
</evidence>
<evidence type="ECO:0000313" key="3">
    <source>
        <dbReference type="EMBL" id="MFC3198377.1"/>
    </source>
</evidence>
<dbReference type="EC" id="2.4.-.-" evidence="3"/>
<dbReference type="Pfam" id="PF00534">
    <property type="entry name" value="Glycos_transf_1"/>
    <property type="match status" value="1"/>
</dbReference>
<evidence type="ECO:0000259" key="1">
    <source>
        <dbReference type="Pfam" id="PF00534"/>
    </source>
</evidence>
<dbReference type="PANTHER" id="PTHR45947:SF13">
    <property type="entry name" value="TRANSFERASE"/>
    <property type="match status" value="1"/>
</dbReference>
<evidence type="ECO:0000313" key="4">
    <source>
        <dbReference type="Proteomes" id="UP001595526"/>
    </source>
</evidence>
<feature type="domain" description="Glycosyltransferase subfamily 4-like N-terminal" evidence="2">
    <location>
        <begin position="53"/>
        <end position="199"/>
    </location>
</feature>